<keyword evidence="2" id="KW-1185">Reference proteome</keyword>
<organism evidence="1 2">
    <name type="scientific">Platanthera guangdongensis</name>
    <dbReference type="NCBI Taxonomy" id="2320717"/>
    <lineage>
        <taxon>Eukaryota</taxon>
        <taxon>Viridiplantae</taxon>
        <taxon>Streptophyta</taxon>
        <taxon>Embryophyta</taxon>
        <taxon>Tracheophyta</taxon>
        <taxon>Spermatophyta</taxon>
        <taxon>Magnoliopsida</taxon>
        <taxon>Liliopsida</taxon>
        <taxon>Asparagales</taxon>
        <taxon>Orchidaceae</taxon>
        <taxon>Orchidoideae</taxon>
        <taxon>Orchideae</taxon>
        <taxon>Orchidinae</taxon>
        <taxon>Platanthera</taxon>
    </lineage>
</organism>
<evidence type="ECO:0000313" key="1">
    <source>
        <dbReference type="EMBL" id="KAK8963094.1"/>
    </source>
</evidence>
<reference evidence="1 2" key="1">
    <citation type="journal article" date="2022" name="Nat. Plants">
        <title>Genomes of leafy and leafless Platanthera orchids illuminate the evolution of mycoheterotrophy.</title>
        <authorList>
            <person name="Li M.H."/>
            <person name="Liu K.W."/>
            <person name="Li Z."/>
            <person name="Lu H.C."/>
            <person name="Ye Q.L."/>
            <person name="Zhang D."/>
            <person name="Wang J.Y."/>
            <person name="Li Y.F."/>
            <person name="Zhong Z.M."/>
            <person name="Liu X."/>
            <person name="Yu X."/>
            <person name="Liu D.K."/>
            <person name="Tu X.D."/>
            <person name="Liu B."/>
            <person name="Hao Y."/>
            <person name="Liao X.Y."/>
            <person name="Jiang Y.T."/>
            <person name="Sun W.H."/>
            <person name="Chen J."/>
            <person name="Chen Y.Q."/>
            <person name="Ai Y."/>
            <person name="Zhai J.W."/>
            <person name="Wu S.S."/>
            <person name="Zhou Z."/>
            <person name="Hsiao Y.Y."/>
            <person name="Wu W.L."/>
            <person name="Chen Y.Y."/>
            <person name="Lin Y.F."/>
            <person name="Hsu J.L."/>
            <person name="Li C.Y."/>
            <person name="Wang Z.W."/>
            <person name="Zhao X."/>
            <person name="Zhong W.Y."/>
            <person name="Ma X.K."/>
            <person name="Ma L."/>
            <person name="Huang J."/>
            <person name="Chen G.Z."/>
            <person name="Huang M.Z."/>
            <person name="Huang L."/>
            <person name="Peng D.H."/>
            <person name="Luo Y.B."/>
            <person name="Zou S.Q."/>
            <person name="Chen S.P."/>
            <person name="Lan S."/>
            <person name="Tsai W.C."/>
            <person name="Van de Peer Y."/>
            <person name="Liu Z.J."/>
        </authorList>
    </citation>
    <scope>NUCLEOTIDE SEQUENCE [LARGE SCALE GENOMIC DNA]</scope>
    <source>
        <strain evidence="1">Lor288</strain>
    </source>
</reference>
<accession>A0ABR2MHN5</accession>
<protein>
    <submittedName>
        <fullName evidence="1">Uncharacterized protein</fullName>
    </submittedName>
</protein>
<dbReference type="Proteomes" id="UP001412067">
    <property type="component" value="Unassembled WGS sequence"/>
</dbReference>
<proteinExistence type="predicted"/>
<dbReference type="EMBL" id="JBBWWR010000007">
    <property type="protein sequence ID" value="KAK8963094.1"/>
    <property type="molecule type" value="Genomic_DNA"/>
</dbReference>
<name>A0ABR2MHN5_9ASPA</name>
<evidence type="ECO:0000313" key="2">
    <source>
        <dbReference type="Proteomes" id="UP001412067"/>
    </source>
</evidence>
<comment type="caution">
    <text evidence="1">The sequence shown here is derived from an EMBL/GenBank/DDBJ whole genome shotgun (WGS) entry which is preliminary data.</text>
</comment>
<sequence>MEIFTCWLKLEILGTLVLENALMQVGEGIVDKVLGYSARAKYGCIVIFLMLKC</sequence>
<gene>
    <name evidence="1" type="ORF">KSP40_PGU001064</name>
</gene>